<evidence type="ECO:0000313" key="2">
    <source>
        <dbReference type="Proteomes" id="UP000265520"/>
    </source>
</evidence>
<proteinExistence type="predicted"/>
<protein>
    <submittedName>
        <fullName evidence="1">NHL repeat-containing protein 2-like</fullName>
    </submittedName>
</protein>
<sequence length="43" mass="4475">CIAVRTTLSDEALESAGPTFIRDDIGSISLDDILNGASVGYSM</sequence>
<accession>A0A392SUZ1</accession>
<name>A0A392SUZ1_9FABA</name>
<evidence type="ECO:0000313" key="1">
    <source>
        <dbReference type="EMBL" id="MCI52643.1"/>
    </source>
</evidence>
<dbReference type="AlphaFoldDB" id="A0A392SUZ1"/>
<organism evidence="1 2">
    <name type="scientific">Trifolium medium</name>
    <dbReference type="NCBI Taxonomy" id="97028"/>
    <lineage>
        <taxon>Eukaryota</taxon>
        <taxon>Viridiplantae</taxon>
        <taxon>Streptophyta</taxon>
        <taxon>Embryophyta</taxon>
        <taxon>Tracheophyta</taxon>
        <taxon>Spermatophyta</taxon>
        <taxon>Magnoliopsida</taxon>
        <taxon>eudicotyledons</taxon>
        <taxon>Gunneridae</taxon>
        <taxon>Pentapetalae</taxon>
        <taxon>rosids</taxon>
        <taxon>fabids</taxon>
        <taxon>Fabales</taxon>
        <taxon>Fabaceae</taxon>
        <taxon>Papilionoideae</taxon>
        <taxon>50 kb inversion clade</taxon>
        <taxon>NPAAA clade</taxon>
        <taxon>Hologalegina</taxon>
        <taxon>IRL clade</taxon>
        <taxon>Trifolieae</taxon>
        <taxon>Trifolium</taxon>
    </lineage>
</organism>
<dbReference type="Proteomes" id="UP000265520">
    <property type="component" value="Unassembled WGS sequence"/>
</dbReference>
<reference evidence="1 2" key="1">
    <citation type="journal article" date="2018" name="Front. Plant Sci.">
        <title>Red Clover (Trifolium pratense) and Zigzag Clover (T. medium) - A Picture of Genomic Similarities and Differences.</title>
        <authorList>
            <person name="Dluhosova J."/>
            <person name="Istvanek J."/>
            <person name="Nedelnik J."/>
            <person name="Repkova J."/>
        </authorList>
    </citation>
    <scope>NUCLEOTIDE SEQUENCE [LARGE SCALE GENOMIC DNA]</scope>
    <source>
        <strain evidence="2">cv. 10/8</strain>
        <tissue evidence="1">Leaf</tissue>
    </source>
</reference>
<keyword evidence="2" id="KW-1185">Reference proteome</keyword>
<comment type="caution">
    <text evidence="1">The sequence shown here is derived from an EMBL/GenBank/DDBJ whole genome shotgun (WGS) entry which is preliminary data.</text>
</comment>
<feature type="non-terminal residue" evidence="1">
    <location>
        <position position="1"/>
    </location>
</feature>
<dbReference type="EMBL" id="LXQA010450556">
    <property type="protein sequence ID" value="MCI52643.1"/>
    <property type="molecule type" value="Genomic_DNA"/>
</dbReference>